<dbReference type="InterPro" id="IPR013249">
    <property type="entry name" value="RNA_pol_sigma70_r4_t2"/>
</dbReference>
<dbReference type="AlphaFoldDB" id="A0A1F7VI21"/>
<reference evidence="7 8" key="1">
    <citation type="journal article" date="2016" name="Nat. Commun.">
        <title>Thousands of microbial genomes shed light on interconnected biogeochemical processes in an aquifer system.</title>
        <authorList>
            <person name="Anantharaman K."/>
            <person name="Brown C.T."/>
            <person name="Hug L.A."/>
            <person name="Sharon I."/>
            <person name="Castelle C.J."/>
            <person name="Probst A.J."/>
            <person name="Thomas B.C."/>
            <person name="Singh A."/>
            <person name="Wilkins M.J."/>
            <person name="Karaoz U."/>
            <person name="Brodie E.L."/>
            <person name="Williams K.H."/>
            <person name="Hubbard S.S."/>
            <person name="Banfield J.F."/>
        </authorList>
    </citation>
    <scope>NUCLEOTIDE SEQUENCE [LARGE SCALE GENOMIC DNA]</scope>
</reference>
<dbReference type="Gene3D" id="1.10.1740.10">
    <property type="match status" value="1"/>
</dbReference>
<dbReference type="SUPFAM" id="SSF88659">
    <property type="entry name" value="Sigma3 and sigma4 domains of RNA polymerase sigma factors"/>
    <property type="match status" value="1"/>
</dbReference>
<evidence type="ECO:0000256" key="3">
    <source>
        <dbReference type="ARBA" id="ARBA00023082"/>
    </source>
</evidence>
<feature type="domain" description="RNA polymerase sigma factor 70 region 4 type 2" evidence="6">
    <location>
        <begin position="121"/>
        <end position="172"/>
    </location>
</feature>
<evidence type="ECO:0000256" key="2">
    <source>
        <dbReference type="ARBA" id="ARBA00023015"/>
    </source>
</evidence>
<evidence type="ECO:0000256" key="4">
    <source>
        <dbReference type="ARBA" id="ARBA00023163"/>
    </source>
</evidence>
<dbReference type="Gene3D" id="1.10.10.10">
    <property type="entry name" value="Winged helix-like DNA-binding domain superfamily/Winged helix DNA-binding domain"/>
    <property type="match status" value="1"/>
</dbReference>
<evidence type="ECO:0000313" key="8">
    <source>
        <dbReference type="Proteomes" id="UP000177750"/>
    </source>
</evidence>
<dbReference type="GO" id="GO:0006352">
    <property type="term" value="P:DNA-templated transcription initiation"/>
    <property type="evidence" value="ECO:0007669"/>
    <property type="project" value="InterPro"/>
</dbReference>
<dbReference type="Pfam" id="PF08281">
    <property type="entry name" value="Sigma70_r4_2"/>
    <property type="match status" value="1"/>
</dbReference>
<dbReference type="Proteomes" id="UP000177750">
    <property type="component" value="Unassembled WGS sequence"/>
</dbReference>
<protein>
    <recommendedName>
        <fullName evidence="9">RNA polymerase sigma factor 70 region 4 type 2 domain-containing protein</fullName>
    </recommendedName>
</protein>
<dbReference type="EMBL" id="MGEU01000043">
    <property type="protein sequence ID" value="OGL90099.1"/>
    <property type="molecule type" value="Genomic_DNA"/>
</dbReference>
<evidence type="ECO:0008006" key="9">
    <source>
        <dbReference type="Google" id="ProtNLM"/>
    </source>
</evidence>
<dbReference type="CDD" id="cd06171">
    <property type="entry name" value="Sigma70_r4"/>
    <property type="match status" value="1"/>
</dbReference>
<keyword evidence="3" id="KW-0731">Sigma factor</keyword>
<organism evidence="7 8">
    <name type="scientific">Candidatus Uhrbacteria bacterium RIFCSPLOWO2_02_FULL_54_37</name>
    <dbReference type="NCBI Taxonomy" id="1802412"/>
    <lineage>
        <taxon>Bacteria</taxon>
        <taxon>Candidatus Uhriibacteriota</taxon>
    </lineage>
</organism>
<dbReference type="NCBIfam" id="TIGR02937">
    <property type="entry name" value="sigma70-ECF"/>
    <property type="match status" value="1"/>
</dbReference>
<comment type="caution">
    <text evidence="7">The sequence shown here is derived from an EMBL/GenBank/DDBJ whole genome shotgun (WGS) entry which is preliminary data.</text>
</comment>
<comment type="similarity">
    <text evidence="1">Belongs to the sigma-70 factor family. ECF subfamily.</text>
</comment>
<dbReference type="Pfam" id="PF04542">
    <property type="entry name" value="Sigma70_r2"/>
    <property type="match status" value="1"/>
</dbReference>
<dbReference type="PANTHER" id="PTHR43133:SF57">
    <property type="entry name" value="RNA POLYMERASE SIGMA-70 FACTOR"/>
    <property type="match status" value="1"/>
</dbReference>
<sequence length="180" mass="20584">MQEDMKRIEKAAQGDRSVFGEIYDAYAPSLYRYISFRVSHAQDREDILSNVFLRSFEAIAKGKRVIQMRAFLYQAARNAIVDYFRQRARTQEYVVEIDEEDIATIVSANTLTVDAAAELGQVRNGMRSLKPEYREIIHLRYVEDLDIGEIAAALGKSHVSIRVLLHRAMRSLKKQLGVAS</sequence>
<dbReference type="InterPro" id="IPR014284">
    <property type="entry name" value="RNA_pol_sigma-70_dom"/>
</dbReference>
<accession>A0A1F7VI21</accession>
<dbReference type="InterPro" id="IPR036388">
    <property type="entry name" value="WH-like_DNA-bd_sf"/>
</dbReference>
<dbReference type="PANTHER" id="PTHR43133">
    <property type="entry name" value="RNA POLYMERASE ECF-TYPE SIGMA FACTO"/>
    <property type="match status" value="1"/>
</dbReference>
<dbReference type="InterPro" id="IPR039425">
    <property type="entry name" value="RNA_pol_sigma-70-like"/>
</dbReference>
<feature type="domain" description="RNA polymerase sigma-70 region 2" evidence="5">
    <location>
        <begin position="22"/>
        <end position="90"/>
    </location>
</feature>
<evidence type="ECO:0000259" key="6">
    <source>
        <dbReference type="Pfam" id="PF08281"/>
    </source>
</evidence>
<keyword evidence="4" id="KW-0804">Transcription</keyword>
<proteinExistence type="inferred from homology"/>
<dbReference type="SUPFAM" id="SSF88946">
    <property type="entry name" value="Sigma2 domain of RNA polymerase sigma factors"/>
    <property type="match status" value="1"/>
</dbReference>
<dbReference type="InterPro" id="IPR007627">
    <property type="entry name" value="RNA_pol_sigma70_r2"/>
</dbReference>
<keyword evidence="2" id="KW-0805">Transcription regulation</keyword>
<gene>
    <name evidence="7" type="ORF">A3J36_01470</name>
</gene>
<evidence type="ECO:0000259" key="5">
    <source>
        <dbReference type="Pfam" id="PF04542"/>
    </source>
</evidence>
<name>A0A1F7VI21_9BACT</name>
<dbReference type="GO" id="GO:0016987">
    <property type="term" value="F:sigma factor activity"/>
    <property type="evidence" value="ECO:0007669"/>
    <property type="project" value="UniProtKB-KW"/>
</dbReference>
<dbReference type="InterPro" id="IPR013325">
    <property type="entry name" value="RNA_pol_sigma_r2"/>
</dbReference>
<dbReference type="GO" id="GO:0003677">
    <property type="term" value="F:DNA binding"/>
    <property type="evidence" value="ECO:0007669"/>
    <property type="project" value="InterPro"/>
</dbReference>
<dbReference type="InterPro" id="IPR013324">
    <property type="entry name" value="RNA_pol_sigma_r3/r4-like"/>
</dbReference>
<evidence type="ECO:0000256" key="1">
    <source>
        <dbReference type="ARBA" id="ARBA00010641"/>
    </source>
</evidence>
<evidence type="ECO:0000313" key="7">
    <source>
        <dbReference type="EMBL" id="OGL90099.1"/>
    </source>
</evidence>